<evidence type="ECO:0000256" key="1">
    <source>
        <dbReference type="PROSITE-ProRule" id="PRU00409"/>
    </source>
</evidence>
<dbReference type="EC" id="6.3.2.-" evidence="3"/>
<dbReference type="SUPFAM" id="SSF56059">
    <property type="entry name" value="Glutathione synthetase ATP-binding domain-like"/>
    <property type="match status" value="1"/>
</dbReference>
<keyword evidence="3" id="KW-0689">Ribosomal protein</keyword>
<dbReference type="Pfam" id="PF08443">
    <property type="entry name" value="RimK"/>
    <property type="match status" value="1"/>
</dbReference>
<evidence type="ECO:0000313" key="4">
    <source>
        <dbReference type="Proteomes" id="UP000546162"/>
    </source>
</evidence>
<evidence type="ECO:0000259" key="2">
    <source>
        <dbReference type="PROSITE" id="PS50975"/>
    </source>
</evidence>
<dbReference type="PANTHER" id="PTHR21621">
    <property type="entry name" value="RIBOSOMAL PROTEIN S6 MODIFICATION PROTEIN"/>
    <property type="match status" value="1"/>
</dbReference>
<comment type="caution">
    <text evidence="3">The sequence shown here is derived from an EMBL/GenBank/DDBJ whole genome shotgun (WGS) entry which is preliminary data.</text>
</comment>
<dbReference type="InterPro" id="IPR013815">
    <property type="entry name" value="ATP_grasp_subdomain_1"/>
</dbReference>
<accession>A0A7W7M860</accession>
<proteinExistence type="predicted"/>
<reference evidence="3 4" key="1">
    <citation type="submission" date="2020-08" db="EMBL/GenBank/DDBJ databases">
        <title>Sequencing the genomes of 1000 actinobacteria strains.</title>
        <authorList>
            <person name="Klenk H.-P."/>
        </authorList>
    </citation>
    <scope>NUCLEOTIDE SEQUENCE [LARGE SCALE GENOMIC DNA]</scope>
    <source>
        <strain evidence="3 4">DSM 45809</strain>
    </source>
</reference>
<dbReference type="AlphaFoldDB" id="A0A7W7M860"/>
<dbReference type="GO" id="GO:0016879">
    <property type="term" value="F:ligase activity, forming carbon-nitrogen bonds"/>
    <property type="evidence" value="ECO:0007669"/>
    <property type="project" value="TreeGrafter"/>
</dbReference>
<dbReference type="EC" id="6.3.2.43" evidence="3"/>
<name>A0A7W7M860_9ACTN</name>
<dbReference type="EMBL" id="JACHNB010000001">
    <property type="protein sequence ID" value="MBB4740446.1"/>
    <property type="molecule type" value="Genomic_DNA"/>
</dbReference>
<sequence>MTSSQRPLVVILGNEYDAADHAILFPRVRQLGVEIIRIHPDDLVTRFDRRKTGFWHHGREIHPRLVIGWVYEDILYRGMQQLEAFERAGVPVLNTARTLFCGQNKYLNTAMLHAAGVPHLPVISGRDDAGLEPWLEQHGYPLVCKPIGGFGGNGLRKISTRAELAAALDEIRASDEDYYLQPFVENPGRDIRVLCVNYEPVVALYRYAATGNWITNTIAGGTPQPMETMSGDLRDIARRASMAVNARISGVDVTEDLRTGSLRIFETNTCPSSEPNFTLMNRPPVALHALAEYIAAIALHGPSRIDAWRPELAGV</sequence>
<organism evidence="3 4">
    <name type="scientific">Actinoplanes octamycinicus</name>
    <dbReference type="NCBI Taxonomy" id="135948"/>
    <lineage>
        <taxon>Bacteria</taxon>
        <taxon>Bacillati</taxon>
        <taxon>Actinomycetota</taxon>
        <taxon>Actinomycetes</taxon>
        <taxon>Micromonosporales</taxon>
        <taxon>Micromonosporaceae</taxon>
        <taxon>Actinoplanes</taxon>
    </lineage>
</organism>
<dbReference type="GO" id="GO:0005737">
    <property type="term" value="C:cytoplasm"/>
    <property type="evidence" value="ECO:0007669"/>
    <property type="project" value="TreeGrafter"/>
</dbReference>
<keyword evidence="3" id="KW-0687">Ribonucleoprotein</keyword>
<dbReference type="GO" id="GO:0046872">
    <property type="term" value="F:metal ion binding"/>
    <property type="evidence" value="ECO:0007669"/>
    <property type="project" value="InterPro"/>
</dbReference>
<dbReference type="GO" id="GO:0005524">
    <property type="term" value="F:ATP binding"/>
    <property type="evidence" value="ECO:0007669"/>
    <property type="project" value="UniProtKB-UniRule"/>
</dbReference>
<dbReference type="Proteomes" id="UP000546162">
    <property type="component" value="Unassembled WGS sequence"/>
</dbReference>
<dbReference type="RefSeq" id="WP_185041019.1">
    <property type="nucleotide sequence ID" value="NZ_BAABFG010000005.1"/>
</dbReference>
<feature type="domain" description="ATP-grasp" evidence="2">
    <location>
        <begin position="109"/>
        <end position="298"/>
    </location>
</feature>
<dbReference type="GO" id="GO:0005840">
    <property type="term" value="C:ribosome"/>
    <property type="evidence" value="ECO:0007669"/>
    <property type="project" value="UniProtKB-KW"/>
</dbReference>
<gene>
    <name evidence="3" type="ORF">BJY16_003905</name>
</gene>
<dbReference type="PANTHER" id="PTHR21621:SF0">
    <property type="entry name" value="BETA-CITRYLGLUTAMATE SYNTHASE B-RELATED"/>
    <property type="match status" value="1"/>
</dbReference>
<evidence type="ECO:0000313" key="3">
    <source>
        <dbReference type="EMBL" id="MBB4740446.1"/>
    </source>
</evidence>
<keyword evidence="3" id="KW-0436">Ligase</keyword>
<protein>
    <submittedName>
        <fullName evidence="3">[lysine-biosynthesis-protein LysW]--L-2-aminoadipate ligase/ribosomal protein S6--L-glutamate ligase</fullName>
        <ecNumber evidence="3">6.3.2.-</ecNumber>
        <ecNumber evidence="3">6.3.2.43</ecNumber>
    </submittedName>
</protein>
<dbReference type="Gene3D" id="3.30.470.20">
    <property type="entry name" value="ATP-grasp fold, B domain"/>
    <property type="match status" value="1"/>
</dbReference>
<keyword evidence="1" id="KW-0547">Nucleotide-binding</keyword>
<keyword evidence="4" id="KW-1185">Reference proteome</keyword>
<dbReference type="InterPro" id="IPR011761">
    <property type="entry name" value="ATP-grasp"/>
</dbReference>
<dbReference type="PROSITE" id="PS50975">
    <property type="entry name" value="ATP_GRASP"/>
    <property type="match status" value="1"/>
</dbReference>
<keyword evidence="1" id="KW-0067">ATP-binding</keyword>
<dbReference type="InterPro" id="IPR013651">
    <property type="entry name" value="ATP-grasp_RimK-type"/>
</dbReference>
<dbReference type="Gene3D" id="3.40.50.20">
    <property type="match status" value="1"/>
</dbReference>
<dbReference type="Gene3D" id="3.30.1490.20">
    <property type="entry name" value="ATP-grasp fold, A domain"/>
    <property type="match status" value="1"/>
</dbReference>